<dbReference type="AlphaFoldDB" id="A0A1G2URF8"/>
<name>A0A1G2URF8_9BACT</name>
<organism evidence="1 2">
    <name type="scientific">Candidatus Zambryskibacteria bacterium RIFCSPLOWO2_12_FULL_39_23</name>
    <dbReference type="NCBI Taxonomy" id="1802776"/>
    <lineage>
        <taxon>Bacteria</taxon>
        <taxon>Candidatus Zambryskiibacteriota</taxon>
    </lineage>
</organism>
<dbReference type="Proteomes" id="UP000176558">
    <property type="component" value="Unassembled WGS sequence"/>
</dbReference>
<reference evidence="1 2" key="1">
    <citation type="journal article" date="2016" name="Nat. Commun.">
        <title>Thousands of microbial genomes shed light on interconnected biogeochemical processes in an aquifer system.</title>
        <authorList>
            <person name="Anantharaman K."/>
            <person name="Brown C.T."/>
            <person name="Hug L.A."/>
            <person name="Sharon I."/>
            <person name="Castelle C.J."/>
            <person name="Probst A.J."/>
            <person name="Thomas B.C."/>
            <person name="Singh A."/>
            <person name="Wilkins M.J."/>
            <person name="Karaoz U."/>
            <person name="Brodie E.L."/>
            <person name="Williams K.H."/>
            <person name="Hubbard S.S."/>
            <person name="Banfield J.F."/>
        </authorList>
    </citation>
    <scope>NUCLEOTIDE SEQUENCE [LARGE SCALE GENOMIC DNA]</scope>
</reference>
<dbReference type="EMBL" id="MHWT01000024">
    <property type="protein sequence ID" value="OHB11971.1"/>
    <property type="molecule type" value="Genomic_DNA"/>
</dbReference>
<comment type="caution">
    <text evidence="1">The sequence shown here is derived from an EMBL/GenBank/DDBJ whole genome shotgun (WGS) entry which is preliminary data.</text>
</comment>
<proteinExistence type="predicted"/>
<evidence type="ECO:0000313" key="2">
    <source>
        <dbReference type="Proteomes" id="UP000176558"/>
    </source>
</evidence>
<sequence length="83" mass="9255">MLEYSKQDGLVFLEITGISEELLPELRELLRMNMIAPVVKGIEGRKGNGSPDAGQAYYSAVFGQDNAREIEEWLRSRGVVPKS</sequence>
<protein>
    <submittedName>
        <fullName evidence="1">Uncharacterized protein</fullName>
    </submittedName>
</protein>
<evidence type="ECO:0000313" key="1">
    <source>
        <dbReference type="EMBL" id="OHB11971.1"/>
    </source>
</evidence>
<gene>
    <name evidence="1" type="ORF">A3G99_02715</name>
</gene>
<accession>A0A1G2URF8</accession>